<keyword evidence="1" id="KW-0863">Zinc-finger</keyword>
<organism evidence="3 4">
    <name type="scientific">Gallaecimonas xiamenensis 3-C-1</name>
    <dbReference type="NCBI Taxonomy" id="745411"/>
    <lineage>
        <taxon>Bacteria</taxon>
        <taxon>Pseudomonadati</taxon>
        <taxon>Pseudomonadota</taxon>
        <taxon>Gammaproteobacteria</taxon>
        <taxon>Enterobacterales</taxon>
        <taxon>Gallaecimonadaceae</taxon>
        <taxon>Gallaecimonas</taxon>
    </lineage>
</organism>
<gene>
    <name evidence="3" type="ORF">B3C1_15172</name>
</gene>
<evidence type="ECO:0000313" key="4">
    <source>
        <dbReference type="Proteomes" id="UP000006755"/>
    </source>
</evidence>
<dbReference type="RefSeq" id="WP_008485904.1">
    <property type="nucleotide sequence ID" value="NZ_AMRI01000024.1"/>
</dbReference>
<keyword evidence="4" id="KW-1185">Reference proteome</keyword>
<comment type="caution">
    <text evidence="3">The sequence shown here is derived from an EMBL/GenBank/DDBJ whole genome shotgun (WGS) entry which is preliminary data.</text>
</comment>
<keyword evidence="1" id="KW-0862">Zinc</keyword>
<evidence type="ECO:0000313" key="3">
    <source>
        <dbReference type="EMBL" id="EKE69464.1"/>
    </source>
</evidence>
<protein>
    <submittedName>
        <fullName evidence="3">Zinc finger SWIM domain protein</fullName>
    </submittedName>
</protein>
<feature type="domain" description="SWIM-type" evidence="2">
    <location>
        <begin position="39"/>
        <end position="72"/>
    </location>
</feature>
<dbReference type="OrthoDB" id="242553at2"/>
<dbReference type="PROSITE" id="PS50966">
    <property type="entry name" value="ZF_SWIM"/>
    <property type="match status" value="1"/>
</dbReference>
<dbReference type="Pfam" id="PF04434">
    <property type="entry name" value="SWIM"/>
    <property type="match status" value="1"/>
</dbReference>
<dbReference type="GO" id="GO:0008270">
    <property type="term" value="F:zinc ion binding"/>
    <property type="evidence" value="ECO:0007669"/>
    <property type="project" value="UniProtKB-KW"/>
</dbReference>
<name>K2JFM9_9GAMM</name>
<proteinExistence type="predicted"/>
<reference evidence="3 4" key="1">
    <citation type="journal article" date="2012" name="J. Bacteriol.">
        <title>Genome Sequence of Gallaecimonas xiamenensis Type Strain 3-C-1.</title>
        <authorList>
            <person name="Lai Q."/>
            <person name="Wang L."/>
            <person name="Wang W."/>
            <person name="Shao Z."/>
        </authorList>
    </citation>
    <scope>NUCLEOTIDE SEQUENCE [LARGE SCALE GENOMIC DNA]</scope>
    <source>
        <strain evidence="3 4">3-C-1</strain>
    </source>
</reference>
<dbReference type="InterPro" id="IPR007527">
    <property type="entry name" value="Znf_SWIM"/>
</dbReference>
<dbReference type="EMBL" id="AMRI01000024">
    <property type="protein sequence ID" value="EKE69464.1"/>
    <property type="molecule type" value="Genomic_DNA"/>
</dbReference>
<accession>K2JFM9</accession>
<dbReference type="eggNOG" id="COG4715">
    <property type="taxonomic scope" value="Bacteria"/>
</dbReference>
<dbReference type="Proteomes" id="UP000006755">
    <property type="component" value="Unassembled WGS sequence"/>
</dbReference>
<evidence type="ECO:0000256" key="1">
    <source>
        <dbReference type="PROSITE-ProRule" id="PRU00325"/>
    </source>
</evidence>
<evidence type="ECO:0000259" key="2">
    <source>
        <dbReference type="PROSITE" id="PS50966"/>
    </source>
</evidence>
<dbReference type="AlphaFoldDB" id="K2JFM9"/>
<sequence length="585" mass="64342">MNEALLTSLTSPGLVRRARKALEKAQPQLHPGHFCFEGHQGQLDWQHPANSRCDCGASGLCKHIVAAALYRLEQEQEAQPAPQAPAATEPELDLPALLRDAGKTRVRQLHRQSQRHWQADISQQGALVQVTLGDKQVHFRRATAMADLLCPDDASHLALLALYLYCQHKGLAFPWPDYLDDQQDQRQQLAQQAIGLLAQLARLGVNRLQSTALLELDLLLVPLARAGLPVAPLKQLKGKLEQYLAGQGIRDGKGVLLPMARTLAGLQSPPATQPQLMEQAPAQLLGLGSYPWQTDGGAHGLTLVLQDEQGRFICLTESRNDKSQALDYQALWRSLPLLPGAPSATNWQGRTLELSQGELSGWGRLRRRQDSRVDPSDAPLAPKAVDQVALIDWQAPYLLFAPSALVDQGFDQASQCMWLHYQDAQGQGLSFSLPYSPLHHKAVANLECLGQRLPALILARIERSASHYRLQPVSLLLDSWCNLHFDDLAKPADKQLLDTWLRQLPAQPASLAQPSALQRHLVHCLEQLADGPAGPKPQLAARSRDLGLATLARHLDSTDPLDSLRAAYIADMLMDMGREKPVFAG</sequence>
<dbReference type="STRING" id="745411.B3C1_15172"/>
<keyword evidence="1" id="KW-0479">Metal-binding</keyword>